<dbReference type="PRINTS" id="PR00344">
    <property type="entry name" value="BCTRLSENSOR"/>
</dbReference>
<evidence type="ECO:0000259" key="13">
    <source>
        <dbReference type="PROSITE" id="PS50885"/>
    </source>
</evidence>
<dbReference type="Pfam" id="PF02518">
    <property type="entry name" value="HATPase_c"/>
    <property type="match status" value="1"/>
</dbReference>
<evidence type="ECO:0000256" key="10">
    <source>
        <dbReference type="ARBA" id="ARBA00023136"/>
    </source>
</evidence>
<dbReference type="InterPro" id="IPR013727">
    <property type="entry name" value="2CSK_N"/>
</dbReference>
<evidence type="ECO:0000256" key="11">
    <source>
        <dbReference type="SAM" id="Phobius"/>
    </source>
</evidence>
<evidence type="ECO:0000259" key="12">
    <source>
        <dbReference type="PROSITE" id="PS50109"/>
    </source>
</evidence>
<dbReference type="GO" id="GO:0005886">
    <property type="term" value="C:plasma membrane"/>
    <property type="evidence" value="ECO:0007669"/>
    <property type="project" value="TreeGrafter"/>
</dbReference>
<gene>
    <name evidence="14" type="ORF">B5M06_05740</name>
</gene>
<feature type="domain" description="Histidine kinase" evidence="12">
    <location>
        <begin position="253"/>
        <end position="480"/>
    </location>
</feature>
<organism evidence="14 15">
    <name type="scientific">Comamonas kerstersii</name>
    <dbReference type="NCBI Taxonomy" id="225992"/>
    <lineage>
        <taxon>Bacteria</taxon>
        <taxon>Pseudomonadati</taxon>
        <taxon>Pseudomonadota</taxon>
        <taxon>Betaproteobacteria</taxon>
        <taxon>Burkholderiales</taxon>
        <taxon>Comamonadaceae</taxon>
        <taxon>Comamonas</taxon>
    </lineage>
</organism>
<dbReference type="PROSITE" id="PS50885">
    <property type="entry name" value="HAMP"/>
    <property type="match status" value="1"/>
</dbReference>
<dbReference type="OrthoDB" id="8554694at2"/>
<dbReference type="SMART" id="SM00387">
    <property type="entry name" value="HATPase_c"/>
    <property type="match status" value="1"/>
</dbReference>
<evidence type="ECO:0000313" key="14">
    <source>
        <dbReference type="EMBL" id="AQZ99780.1"/>
    </source>
</evidence>
<dbReference type="SUPFAM" id="SSF47384">
    <property type="entry name" value="Homodimeric domain of signal transducing histidine kinase"/>
    <property type="match status" value="1"/>
</dbReference>
<evidence type="ECO:0000256" key="7">
    <source>
        <dbReference type="ARBA" id="ARBA00022777"/>
    </source>
</evidence>
<dbReference type="EC" id="2.7.13.3" evidence="3"/>
<keyword evidence="6 11" id="KW-0812">Transmembrane</keyword>
<dbReference type="Proteomes" id="UP000242792">
    <property type="component" value="Chromosome"/>
</dbReference>
<dbReference type="InterPro" id="IPR004358">
    <property type="entry name" value="Sig_transdc_His_kin-like_C"/>
</dbReference>
<name>A0A1V0BIL6_9BURK</name>
<keyword evidence="4" id="KW-0597">Phosphoprotein</keyword>
<dbReference type="Pfam" id="PF00512">
    <property type="entry name" value="HisKA"/>
    <property type="match status" value="1"/>
</dbReference>
<dbReference type="InterPro" id="IPR036097">
    <property type="entry name" value="HisK_dim/P_sf"/>
</dbReference>
<evidence type="ECO:0000256" key="2">
    <source>
        <dbReference type="ARBA" id="ARBA00004370"/>
    </source>
</evidence>
<dbReference type="KEGG" id="cke:B5M06_05740"/>
<dbReference type="InterPro" id="IPR003594">
    <property type="entry name" value="HATPase_dom"/>
</dbReference>
<evidence type="ECO:0000256" key="1">
    <source>
        <dbReference type="ARBA" id="ARBA00000085"/>
    </source>
</evidence>
<dbReference type="Gene3D" id="3.30.565.10">
    <property type="entry name" value="Histidine kinase-like ATPase, C-terminal domain"/>
    <property type="match status" value="1"/>
</dbReference>
<evidence type="ECO:0000313" key="15">
    <source>
        <dbReference type="Proteomes" id="UP000242792"/>
    </source>
</evidence>
<evidence type="ECO:0000256" key="5">
    <source>
        <dbReference type="ARBA" id="ARBA00022679"/>
    </source>
</evidence>
<dbReference type="Gene3D" id="1.10.287.130">
    <property type="match status" value="1"/>
</dbReference>
<reference evidence="14 15" key="1">
    <citation type="submission" date="2017-03" db="EMBL/GenBank/DDBJ databases">
        <title>Rapid Whole Genome Sequencing of Comamonas kerstersii Causing Continuous ambulatory Peritoneal Dialysis-Associated Peritonitis.</title>
        <authorList>
            <person name="Zheng B."/>
        </authorList>
    </citation>
    <scope>NUCLEOTIDE SEQUENCE [LARGE SCALE GENOMIC DNA]</scope>
    <source>
        <strain evidence="14 15">8943</strain>
    </source>
</reference>
<dbReference type="RefSeq" id="WP_054067155.1">
    <property type="nucleotide sequence ID" value="NZ_CP020121.1"/>
</dbReference>
<evidence type="ECO:0000256" key="9">
    <source>
        <dbReference type="ARBA" id="ARBA00023012"/>
    </source>
</evidence>
<dbReference type="GeneID" id="83038822"/>
<keyword evidence="7 14" id="KW-0418">Kinase</keyword>
<protein>
    <recommendedName>
        <fullName evidence="3">histidine kinase</fullName>
        <ecNumber evidence="3">2.7.13.3</ecNumber>
    </recommendedName>
</protein>
<dbReference type="SUPFAM" id="SSF55874">
    <property type="entry name" value="ATPase domain of HSP90 chaperone/DNA topoisomerase II/histidine kinase"/>
    <property type="match status" value="1"/>
</dbReference>
<evidence type="ECO:0000256" key="3">
    <source>
        <dbReference type="ARBA" id="ARBA00012438"/>
    </source>
</evidence>
<keyword evidence="5" id="KW-0808">Transferase</keyword>
<sequence>MKIFQREQRSLFGEILDWMLTPLLLLWPVSLALTWLVAQSLANKPFDRALEYNVHALAQLILVDAGGQLHFNLPQPASEMLRADESDMVLFQVTTSDGSFLAGDSDFPLTSAPQSMELGQVELRDDAIRGMDMRVAALRVRLPVLTDDAWALVQVAETREKRSVLATEIIKGVMLPQFVILPLSVLLVWLALARGIRPLHLLETRIRARKPDDLSPIDHRAVPLEVVPLVDAVNDLLRRLNESLATQKRFLADAAHQLKTPLAGLRMQADLALREGVSTEDLKRSLQQIGRSSMRATHTVNQLLSLARAEGASTGLQRTPCDLAALAIEVMQDLLPLAMDRHVDMGYEGAEPGSAGVWLQGNATLLKELIRNLLSNAINYSPSSPEVPAMVTLRVLPDQLARVVLLQVEDTGPGVPPEERELIFQPFYRVLGSEADGSGLGLPIVQEIARLHAATVALDDAHPHRTPPGARFSVRFRALADAPDSEAASADKTSVC</sequence>
<dbReference type="PROSITE" id="PS50109">
    <property type="entry name" value="HIS_KIN"/>
    <property type="match status" value="1"/>
</dbReference>
<dbReference type="InterPro" id="IPR005467">
    <property type="entry name" value="His_kinase_dom"/>
</dbReference>
<dbReference type="AlphaFoldDB" id="A0A1V0BIL6"/>
<dbReference type="GO" id="GO:0000155">
    <property type="term" value="F:phosphorelay sensor kinase activity"/>
    <property type="evidence" value="ECO:0007669"/>
    <property type="project" value="InterPro"/>
</dbReference>
<dbReference type="InterPro" id="IPR003661">
    <property type="entry name" value="HisK_dim/P_dom"/>
</dbReference>
<keyword evidence="8 11" id="KW-1133">Transmembrane helix</keyword>
<dbReference type="InterPro" id="IPR036890">
    <property type="entry name" value="HATPase_C_sf"/>
</dbReference>
<feature type="transmembrane region" description="Helical" evidence="11">
    <location>
        <begin position="169"/>
        <end position="192"/>
    </location>
</feature>
<keyword evidence="10 11" id="KW-0472">Membrane</keyword>
<dbReference type="InterPro" id="IPR003660">
    <property type="entry name" value="HAMP_dom"/>
</dbReference>
<dbReference type="SMART" id="SM00388">
    <property type="entry name" value="HisKA"/>
    <property type="match status" value="1"/>
</dbReference>
<dbReference type="PANTHER" id="PTHR45436:SF1">
    <property type="entry name" value="SENSOR PROTEIN QSEC"/>
    <property type="match status" value="1"/>
</dbReference>
<feature type="domain" description="HAMP" evidence="13">
    <location>
        <begin position="193"/>
        <end position="245"/>
    </location>
</feature>
<dbReference type="PANTHER" id="PTHR45436">
    <property type="entry name" value="SENSOR HISTIDINE KINASE YKOH"/>
    <property type="match status" value="1"/>
</dbReference>
<dbReference type="CDD" id="cd00075">
    <property type="entry name" value="HATPase"/>
    <property type="match status" value="1"/>
</dbReference>
<comment type="catalytic activity">
    <reaction evidence="1">
        <text>ATP + protein L-histidine = ADP + protein N-phospho-L-histidine.</text>
        <dbReference type="EC" id="2.7.13.3"/>
    </reaction>
</comment>
<dbReference type="EMBL" id="CP020121">
    <property type="protein sequence ID" value="AQZ99780.1"/>
    <property type="molecule type" value="Genomic_DNA"/>
</dbReference>
<accession>A0A1V0BIL6</accession>
<feature type="transmembrane region" description="Helical" evidence="11">
    <location>
        <begin position="20"/>
        <end position="38"/>
    </location>
</feature>
<keyword evidence="9" id="KW-0902">Two-component regulatory system</keyword>
<proteinExistence type="predicted"/>
<comment type="subcellular location">
    <subcellularLocation>
        <location evidence="2">Membrane</location>
    </subcellularLocation>
</comment>
<evidence type="ECO:0000256" key="6">
    <source>
        <dbReference type="ARBA" id="ARBA00022692"/>
    </source>
</evidence>
<evidence type="ECO:0000256" key="4">
    <source>
        <dbReference type="ARBA" id="ARBA00022553"/>
    </source>
</evidence>
<dbReference type="CDD" id="cd00082">
    <property type="entry name" value="HisKA"/>
    <property type="match status" value="1"/>
</dbReference>
<dbReference type="InterPro" id="IPR050428">
    <property type="entry name" value="TCS_sensor_his_kinase"/>
</dbReference>
<evidence type="ECO:0000256" key="8">
    <source>
        <dbReference type="ARBA" id="ARBA00022989"/>
    </source>
</evidence>
<dbReference type="Pfam" id="PF08521">
    <property type="entry name" value="2CSK_N"/>
    <property type="match status" value="1"/>
</dbReference>